<sequence>MAAPPKDCRRHRLGGRQSSFASASSPIGFSHSTRESVTHLLRLFATRLINQRQSEGQVELLECLIAAPAITYRQNL</sequence>
<feature type="compositionally biased region" description="Polar residues" evidence="1">
    <location>
        <begin position="16"/>
        <end position="27"/>
    </location>
</feature>
<gene>
    <name evidence="2" type="primary">Dsim\GD10913</name>
    <name evidence="2" type="ORF">Dsim_GD10913</name>
</gene>
<dbReference type="Proteomes" id="UP000000304">
    <property type="component" value="Chromosome 2R"/>
</dbReference>
<dbReference type="EMBL" id="CM000362">
    <property type="protein sequence ID" value="EDX06825.1"/>
    <property type="molecule type" value="Genomic_DNA"/>
</dbReference>
<proteinExistence type="predicted"/>
<reference evidence="2 3" key="1">
    <citation type="journal article" date="2007" name="Nature">
        <title>Evolution of genes and genomes on the Drosophila phylogeny.</title>
        <authorList>
            <consortium name="Drosophila 12 Genomes Consortium"/>
            <person name="Clark A.G."/>
            <person name="Eisen M.B."/>
            <person name="Smith D.R."/>
            <person name="Bergman C.M."/>
            <person name="Oliver B."/>
            <person name="Markow T.A."/>
            <person name="Kaufman T.C."/>
            <person name="Kellis M."/>
            <person name="Gelbart W."/>
            <person name="Iyer V.N."/>
            <person name="Pollard D.A."/>
            <person name="Sackton T.B."/>
            <person name="Larracuente A.M."/>
            <person name="Singh N.D."/>
            <person name="Abad J.P."/>
            <person name="Abt D.N."/>
            <person name="Adryan B."/>
            <person name="Aguade M."/>
            <person name="Akashi H."/>
            <person name="Anderson W.W."/>
            <person name="Aquadro C.F."/>
            <person name="Ardell D.H."/>
            <person name="Arguello R."/>
            <person name="Artieri C.G."/>
            <person name="Barbash D.A."/>
            <person name="Barker D."/>
            <person name="Barsanti P."/>
            <person name="Batterham P."/>
            <person name="Batzoglou S."/>
            <person name="Begun D."/>
            <person name="Bhutkar A."/>
            <person name="Blanco E."/>
            <person name="Bosak S.A."/>
            <person name="Bradley R.K."/>
            <person name="Brand A.D."/>
            <person name="Brent M.R."/>
            <person name="Brooks A.N."/>
            <person name="Brown R.H."/>
            <person name="Butlin R.K."/>
            <person name="Caggese C."/>
            <person name="Calvi B.R."/>
            <person name="Bernardo de Carvalho A."/>
            <person name="Caspi A."/>
            <person name="Castrezana S."/>
            <person name="Celniker S.E."/>
            <person name="Chang J.L."/>
            <person name="Chapple C."/>
            <person name="Chatterji S."/>
            <person name="Chinwalla A."/>
            <person name="Civetta A."/>
            <person name="Clifton S.W."/>
            <person name="Comeron J.M."/>
            <person name="Costello J.C."/>
            <person name="Coyne J.A."/>
            <person name="Daub J."/>
            <person name="David R.G."/>
            <person name="Delcher A.L."/>
            <person name="Delehaunty K."/>
            <person name="Do C.B."/>
            <person name="Ebling H."/>
            <person name="Edwards K."/>
            <person name="Eickbush T."/>
            <person name="Evans J.D."/>
            <person name="Filipski A."/>
            <person name="Findeiss S."/>
            <person name="Freyhult E."/>
            <person name="Fulton L."/>
            <person name="Fulton R."/>
            <person name="Garcia A.C."/>
            <person name="Gardiner A."/>
            <person name="Garfield D.A."/>
            <person name="Garvin B.E."/>
            <person name="Gibson G."/>
            <person name="Gilbert D."/>
            <person name="Gnerre S."/>
            <person name="Godfrey J."/>
            <person name="Good R."/>
            <person name="Gotea V."/>
            <person name="Gravely B."/>
            <person name="Greenberg A.J."/>
            <person name="Griffiths-Jones S."/>
            <person name="Gross S."/>
            <person name="Guigo R."/>
            <person name="Gustafson E.A."/>
            <person name="Haerty W."/>
            <person name="Hahn M.W."/>
            <person name="Halligan D.L."/>
            <person name="Halpern A.L."/>
            <person name="Halter G.M."/>
            <person name="Han M.V."/>
            <person name="Heger A."/>
            <person name="Hillier L."/>
            <person name="Hinrichs A.S."/>
            <person name="Holmes I."/>
            <person name="Hoskins R.A."/>
            <person name="Hubisz M.J."/>
            <person name="Hultmark D."/>
            <person name="Huntley M.A."/>
            <person name="Jaffe D.B."/>
            <person name="Jagadeeshan S."/>
            <person name="Jeck W.R."/>
            <person name="Johnson J."/>
            <person name="Jones C.D."/>
            <person name="Jordan W.C."/>
            <person name="Karpen G.H."/>
            <person name="Kataoka E."/>
            <person name="Keightley P.D."/>
            <person name="Kheradpour P."/>
            <person name="Kirkness E.F."/>
            <person name="Koerich L.B."/>
            <person name="Kristiansen K."/>
            <person name="Kudrna D."/>
            <person name="Kulathinal R.J."/>
            <person name="Kumar S."/>
            <person name="Kwok R."/>
            <person name="Lander E."/>
            <person name="Langley C.H."/>
            <person name="Lapoint R."/>
            <person name="Lazzaro B.P."/>
            <person name="Lee S.J."/>
            <person name="Levesque L."/>
            <person name="Li R."/>
            <person name="Lin C.F."/>
            <person name="Lin M.F."/>
            <person name="Lindblad-Toh K."/>
            <person name="Llopart A."/>
            <person name="Long M."/>
            <person name="Low L."/>
            <person name="Lozovsky E."/>
            <person name="Lu J."/>
            <person name="Luo M."/>
            <person name="Machado C.A."/>
            <person name="Makalowski W."/>
            <person name="Marzo M."/>
            <person name="Matsuda M."/>
            <person name="Matzkin L."/>
            <person name="McAllister B."/>
            <person name="McBride C.S."/>
            <person name="McKernan B."/>
            <person name="McKernan K."/>
            <person name="Mendez-Lago M."/>
            <person name="Minx P."/>
            <person name="Mollenhauer M.U."/>
            <person name="Montooth K."/>
            <person name="Mount S.M."/>
            <person name="Mu X."/>
            <person name="Myers E."/>
            <person name="Negre B."/>
            <person name="Newfeld S."/>
            <person name="Nielsen R."/>
            <person name="Noor M.A."/>
            <person name="O'Grady P."/>
            <person name="Pachter L."/>
            <person name="Papaceit M."/>
            <person name="Parisi M.J."/>
            <person name="Parisi M."/>
            <person name="Parts L."/>
            <person name="Pedersen J.S."/>
            <person name="Pesole G."/>
            <person name="Phillippy A.M."/>
            <person name="Ponting C.P."/>
            <person name="Pop M."/>
            <person name="Porcelli D."/>
            <person name="Powell J.R."/>
            <person name="Prohaska S."/>
            <person name="Pruitt K."/>
            <person name="Puig M."/>
            <person name="Quesneville H."/>
            <person name="Ram K.R."/>
            <person name="Rand D."/>
            <person name="Rasmussen M.D."/>
            <person name="Reed L.K."/>
            <person name="Reenan R."/>
            <person name="Reily A."/>
            <person name="Remington K.A."/>
            <person name="Rieger T.T."/>
            <person name="Ritchie M.G."/>
            <person name="Robin C."/>
            <person name="Rogers Y.H."/>
            <person name="Rohde C."/>
            <person name="Rozas J."/>
            <person name="Rubenfield M.J."/>
            <person name="Ruiz A."/>
            <person name="Russo S."/>
            <person name="Salzberg S.L."/>
            <person name="Sanchez-Gracia A."/>
            <person name="Saranga D.J."/>
            <person name="Sato H."/>
            <person name="Schaeffer S.W."/>
            <person name="Schatz M.C."/>
            <person name="Schlenke T."/>
            <person name="Schwartz R."/>
            <person name="Segarra C."/>
            <person name="Singh R.S."/>
            <person name="Sirot L."/>
            <person name="Sirota M."/>
            <person name="Sisneros N.B."/>
            <person name="Smith C.D."/>
            <person name="Smith T.F."/>
            <person name="Spieth J."/>
            <person name="Stage D.E."/>
            <person name="Stark A."/>
            <person name="Stephan W."/>
            <person name="Strausberg R.L."/>
            <person name="Strempel S."/>
            <person name="Sturgill D."/>
            <person name="Sutton G."/>
            <person name="Sutton G.G."/>
            <person name="Tao W."/>
            <person name="Teichmann S."/>
            <person name="Tobari Y.N."/>
            <person name="Tomimura Y."/>
            <person name="Tsolas J.M."/>
            <person name="Valente V.L."/>
            <person name="Venter E."/>
            <person name="Venter J.C."/>
            <person name="Vicario S."/>
            <person name="Vieira F.G."/>
            <person name="Vilella A.J."/>
            <person name="Villasante A."/>
            <person name="Walenz B."/>
            <person name="Wang J."/>
            <person name="Wasserman M."/>
            <person name="Watts T."/>
            <person name="Wilson D."/>
            <person name="Wilson R.K."/>
            <person name="Wing R.A."/>
            <person name="Wolfner M.F."/>
            <person name="Wong A."/>
            <person name="Wong G.K."/>
            <person name="Wu C.I."/>
            <person name="Wu G."/>
            <person name="Yamamoto D."/>
            <person name="Yang H.P."/>
            <person name="Yang S.P."/>
            <person name="Yorke J.A."/>
            <person name="Yoshida K."/>
            <person name="Zdobnov E."/>
            <person name="Zhang P."/>
            <person name="Zhang Y."/>
            <person name="Zimin A.V."/>
            <person name="Baldwin J."/>
            <person name="Abdouelleil A."/>
            <person name="Abdulkadir J."/>
            <person name="Abebe A."/>
            <person name="Abera B."/>
            <person name="Abreu J."/>
            <person name="Acer S.C."/>
            <person name="Aftuck L."/>
            <person name="Alexander A."/>
            <person name="An P."/>
            <person name="Anderson E."/>
            <person name="Anderson S."/>
            <person name="Arachi H."/>
            <person name="Azer M."/>
            <person name="Bachantsang P."/>
            <person name="Barry A."/>
            <person name="Bayul T."/>
            <person name="Berlin A."/>
            <person name="Bessette D."/>
            <person name="Bloom T."/>
            <person name="Blye J."/>
            <person name="Boguslavskiy L."/>
            <person name="Bonnet C."/>
            <person name="Boukhgalter B."/>
            <person name="Bourzgui I."/>
            <person name="Brown A."/>
            <person name="Cahill P."/>
            <person name="Channer S."/>
            <person name="Cheshatsang Y."/>
            <person name="Chuda L."/>
            <person name="Citroen M."/>
            <person name="Collymore A."/>
            <person name="Cooke P."/>
            <person name="Costello M."/>
            <person name="D'Aco K."/>
            <person name="Daza R."/>
            <person name="De Haan G."/>
            <person name="DeGray S."/>
            <person name="DeMaso C."/>
            <person name="Dhargay N."/>
            <person name="Dooley K."/>
            <person name="Dooley E."/>
            <person name="Doricent M."/>
            <person name="Dorje P."/>
            <person name="Dorjee K."/>
            <person name="Dupes A."/>
            <person name="Elong R."/>
            <person name="Falk J."/>
            <person name="Farina A."/>
            <person name="Faro S."/>
            <person name="Ferguson D."/>
            <person name="Fisher S."/>
            <person name="Foley C.D."/>
            <person name="Franke A."/>
            <person name="Friedrich D."/>
            <person name="Gadbois L."/>
            <person name="Gearin G."/>
            <person name="Gearin C.R."/>
            <person name="Giannoukos G."/>
            <person name="Goode T."/>
            <person name="Graham J."/>
            <person name="Grandbois E."/>
            <person name="Grewal S."/>
            <person name="Gyaltsen K."/>
            <person name="Hafez N."/>
            <person name="Hagos B."/>
            <person name="Hall J."/>
            <person name="Henson C."/>
            <person name="Hollinger A."/>
            <person name="Honan T."/>
            <person name="Huard M.D."/>
            <person name="Hughes L."/>
            <person name="Hurhula B."/>
            <person name="Husby M.E."/>
            <person name="Kamat A."/>
            <person name="Kanga B."/>
            <person name="Kashin S."/>
            <person name="Khazanovich D."/>
            <person name="Kisner P."/>
            <person name="Lance K."/>
            <person name="Lara M."/>
            <person name="Lee W."/>
            <person name="Lennon N."/>
            <person name="Letendre F."/>
            <person name="LeVine R."/>
            <person name="Lipovsky A."/>
            <person name="Liu X."/>
            <person name="Liu J."/>
            <person name="Liu S."/>
            <person name="Lokyitsang T."/>
            <person name="Lokyitsang Y."/>
            <person name="Lubonja R."/>
            <person name="Lui A."/>
            <person name="MacDonald P."/>
            <person name="Magnisalis V."/>
            <person name="Maru K."/>
            <person name="Matthews C."/>
            <person name="McCusker W."/>
            <person name="McDonough S."/>
            <person name="Mehta T."/>
            <person name="Meldrim J."/>
            <person name="Meneus L."/>
            <person name="Mihai O."/>
            <person name="Mihalev A."/>
            <person name="Mihova T."/>
            <person name="Mittelman R."/>
            <person name="Mlenga V."/>
            <person name="Montmayeur A."/>
            <person name="Mulrain L."/>
            <person name="Navidi A."/>
            <person name="Naylor J."/>
            <person name="Negash T."/>
            <person name="Nguyen T."/>
            <person name="Nguyen N."/>
            <person name="Nicol R."/>
            <person name="Norbu C."/>
            <person name="Norbu N."/>
            <person name="Novod N."/>
            <person name="O'Neill B."/>
            <person name="Osman S."/>
            <person name="Markiewicz E."/>
            <person name="Oyono O.L."/>
            <person name="Patti C."/>
            <person name="Phunkhang P."/>
            <person name="Pierre F."/>
            <person name="Priest M."/>
            <person name="Raghuraman S."/>
            <person name="Rege F."/>
            <person name="Reyes R."/>
            <person name="Rise C."/>
            <person name="Rogov P."/>
            <person name="Ross K."/>
            <person name="Ryan E."/>
            <person name="Settipalli S."/>
            <person name="Shea T."/>
            <person name="Sherpa N."/>
            <person name="Shi L."/>
            <person name="Shih D."/>
            <person name="Sparrow T."/>
            <person name="Spaulding J."/>
            <person name="Stalker J."/>
            <person name="Stange-Thomann N."/>
            <person name="Stavropoulos S."/>
            <person name="Stone C."/>
            <person name="Strader C."/>
            <person name="Tesfaye S."/>
            <person name="Thomson T."/>
            <person name="Thoulutsang Y."/>
            <person name="Thoulutsang D."/>
            <person name="Topham K."/>
            <person name="Topping I."/>
            <person name="Tsamla T."/>
            <person name="Vassiliev H."/>
            <person name="Vo A."/>
            <person name="Wangchuk T."/>
            <person name="Wangdi T."/>
            <person name="Weiand M."/>
            <person name="Wilkinson J."/>
            <person name="Wilson A."/>
            <person name="Yadav S."/>
            <person name="Young G."/>
            <person name="Yu Q."/>
            <person name="Zembek L."/>
            <person name="Zhong D."/>
            <person name="Zimmer A."/>
            <person name="Zwirko Z."/>
            <person name="Jaffe D.B."/>
            <person name="Alvarez P."/>
            <person name="Brockman W."/>
            <person name="Butler J."/>
            <person name="Chin C."/>
            <person name="Gnerre S."/>
            <person name="Grabherr M."/>
            <person name="Kleber M."/>
            <person name="Mauceli E."/>
            <person name="MacCallum I."/>
        </authorList>
    </citation>
    <scope>NUCLEOTIDE SEQUENCE [LARGE SCALE GENOMIC DNA]</scope>
    <source>
        <strain evidence="3">white501</strain>
    </source>
</reference>
<keyword evidence="3" id="KW-1185">Reference proteome</keyword>
<evidence type="ECO:0000313" key="2">
    <source>
        <dbReference type="EMBL" id="EDX06825.1"/>
    </source>
</evidence>
<name>B4QDG0_DROSI</name>
<organism evidence="2 3">
    <name type="scientific">Drosophila simulans</name>
    <name type="common">Fruit fly</name>
    <dbReference type="NCBI Taxonomy" id="7240"/>
    <lineage>
        <taxon>Eukaryota</taxon>
        <taxon>Metazoa</taxon>
        <taxon>Ecdysozoa</taxon>
        <taxon>Arthropoda</taxon>
        <taxon>Hexapoda</taxon>
        <taxon>Insecta</taxon>
        <taxon>Pterygota</taxon>
        <taxon>Neoptera</taxon>
        <taxon>Endopterygota</taxon>
        <taxon>Diptera</taxon>
        <taxon>Brachycera</taxon>
        <taxon>Muscomorpha</taxon>
        <taxon>Ephydroidea</taxon>
        <taxon>Drosophilidae</taxon>
        <taxon>Drosophila</taxon>
        <taxon>Sophophora</taxon>
    </lineage>
</organism>
<protein>
    <submittedName>
        <fullName evidence="2">GD10913</fullName>
    </submittedName>
</protein>
<evidence type="ECO:0000256" key="1">
    <source>
        <dbReference type="SAM" id="MobiDB-lite"/>
    </source>
</evidence>
<accession>B4QDG0</accession>
<evidence type="ECO:0000313" key="3">
    <source>
        <dbReference type="Proteomes" id="UP000000304"/>
    </source>
</evidence>
<feature type="region of interest" description="Disordered" evidence="1">
    <location>
        <begin position="1"/>
        <end position="27"/>
    </location>
</feature>
<dbReference type="AlphaFoldDB" id="B4QDG0"/>
<dbReference type="HOGENOM" id="CLU_2657134_0_0_1"/>